<name>A0ABN1ZFQ6_9MICO</name>
<keyword evidence="2" id="KW-0282">Flagellum</keyword>
<dbReference type="PANTHER" id="PTHR42792:SF1">
    <property type="entry name" value="FLAGELLAR HOOK-ASSOCIATED PROTEIN 3"/>
    <property type="match status" value="1"/>
</dbReference>
<dbReference type="SUPFAM" id="SSF64518">
    <property type="entry name" value="Phase 1 flagellin"/>
    <property type="match status" value="1"/>
</dbReference>
<protein>
    <submittedName>
        <fullName evidence="2">Flagellar hook-associated protein FlgL</fullName>
    </submittedName>
</protein>
<gene>
    <name evidence="2" type="primary">flgL</name>
    <name evidence="2" type="ORF">GCM10009627_25070</name>
</gene>
<dbReference type="Gene3D" id="1.20.1330.10">
    <property type="entry name" value="f41 fragment of flagellin, N-terminal domain"/>
    <property type="match status" value="1"/>
</dbReference>
<sequence length="294" mass="30270">MITRVTTQMTMAAAQARLQAGAAKVADLTDQATTLKAIRKPSDDPAGTATAMQVRKEQAQAAQHARNADDAVGWLATTDTALADVGNVLGKVRDLTVQAASDSTGNATARDAFVTELQGLKADLLSTANTKYGTRSVFAGSSPAGTAYADDTTWAGSASTSVTRTIGTGDQVRVDTDGSAVFGTGSSSVFALLDGIVADLQAGTNVNPRLAQIDAAQLAVRGAQADVGVRHSAALSAQDSLKTLSTTLEGRRSGVEDKALAQAVLDLQIQSTNYQAALAVTAKVLQPTLMDYLR</sequence>
<keyword evidence="2" id="KW-0969">Cilium</keyword>
<keyword evidence="2" id="KW-0966">Cell projection</keyword>
<dbReference type="InterPro" id="IPR001492">
    <property type="entry name" value="Flagellin"/>
</dbReference>
<dbReference type="Pfam" id="PF00669">
    <property type="entry name" value="Flagellin_N"/>
    <property type="match status" value="1"/>
</dbReference>
<evidence type="ECO:0000313" key="2">
    <source>
        <dbReference type="EMBL" id="GAA1494161.1"/>
    </source>
</evidence>
<dbReference type="InterPro" id="IPR001029">
    <property type="entry name" value="Flagellin_N"/>
</dbReference>
<accession>A0ABN1ZFQ6</accession>
<evidence type="ECO:0000313" key="3">
    <source>
        <dbReference type="Proteomes" id="UP001501742"/>
    </source>
</evidence>
<organism evidence="2 3">
    <name type="scientific">Curtobacterium herbarum</name>
    <dbReference type="NCBI Taxonomy" id="150122"/>
    <lineage>
        <taxon>Bacteria</taxon>
        <taxon>Bacillati</taxon>
        <taxon>Actinomycetota</taxon>
        <taxon>Actinomycetes</taxon>
        <taxon>Micrococcales</taxon>
        <taxon>Microbacteriaceae</taxon>
        <taxon>Curtobacterium</taxon>
    </lineage>
</organism>
<dbReference type="RefSeq" id="WP_204607963.1">
    <property type="nucleotide sequence ID" value="NZ_BAAAJX010000014.1"/>
</dbReference>
<dbReference type="PANTHER" id="PTHR42792">
    <property type="entry name" value="FLAGELLIN"/>
    <property type="match status" value="1"/>
</dbReference>
<evidence type="ECO:0000259" key="1">
    <source>
        <dbReference type="Pfam" id="PF00669"/>
    </source>
</evidence>
<reference evidence="2 3" key="1">
    <citation type="journal article" date="2019" name="Int. J. Syst. Evol. Microbiol.">
        <title>The Global Catalogue of Microorganisms (GCM) 10K type strain sequencing project: providing services to taxonomists for standard genome sequencing and annotation.</title>
        <authorList>
            <consortium name="The Broad Institute Genomics Platform"/>
            <consortium name="The Broad Institute Genome Sequencing Center for Infectious Disease"/>
            <person name="Wu L."/>
            <person name="Ma J."/>
        </authorList>
    </citation>
    <scope>NUCLEOTIDE SEQUENCE [LARGE SCALE GENOMIC DNA]</scope>
    <source>
        <strain evidence="2 3">JCM 12140</strain>
    </source>
</reference>
<dbReference type="Proteomes" id="UP001501742">
    <property type="component" value="Unassembled WGS sequence"/>
</dbReference>
<feature type="domain" description="Flagellin N-terminal" evidence="1">
    <location>
        <begin position="5"/>
        <end position="141"/>
    </location>
</feature>
<comment type="caution">
    <text evidence="2">The sequence shown here is derived from an EMBL/GenBank/DDBJ whole genome shotgun (WGS) entry which is preliminary data.</text>
</comment>
<keyword evidence="3" id="KW-1185">Reference proteome</keyword>
<dbReference type="EMBL" id="BAAAJX010000014">
    <property type="protein sequence ID" value="GAA1494161.1"/>
    <property type="molecule type" value="Genomic_DNA"/>
</dbReference>
<proteinExistence type="predicted"/>